<feature type="compositionally biased region" description="Low complexity" evidence="1">
    <location>
        <begin position="41"/>
        <end position="58"/>
    </location>
</feature>
<gene>
    <name evidence="2" type="primary">ORF56748</name>
</gene>
<organism evidence="2">
    <name type="scientific">Arion vulgaris</name>
    <dbReference type="NCBI Taxonomy" id="1028688"/>
    <lineage>
        <taxon>Eukaryota</taxon>
        <taxon>Metazoa</taxon>
        <taxon>Spiralia</taxon>
        <taxon>Lophotrochozoa</taxon>
        <taxon>Mollusca</taxon>
        <taxon>Gastropoda</taxon>
        <taxon>Heterobranchia</taxon>
        <taxon>Euthyneura</taxon>
        <taxon>Panpulmonata</taxon>
        <taxon>Eupulmonata</taxon>
        <taxon>Stylommatophora</taxon>
        <taxon>Helicina</taxon>
        <taxon>Arionoidea</taxon>
        <taxon>Arionidae</taxon>
        <taxon>Arion</taxon>
    </lineage>
</organism>
<dbReference type="AlphaFoldDB" id="A0A0B6ZBV7"/>
<protein>
    <submittedName>
        <fullName evidence="2">Uncharacterized protein</fullName>
    </submittedName>
</protein>
<name>A0A0B6ZBV7_9EUPU</name>
<feature type="non-terminal residue" evidence="2">
    <location>
        <position position="81"/>
    </location>
</feature>
<evidence type="ECO:0000313" key="2">
    <source>
        <dbReference type="EMBL" id="CEK65933.1"/>
    </source>
</evidence>
<reference evidence="2" key="1">
    <citation type="submission" date="2014-12" db="EMBL/GenBank/DDBJ databases">
        <title>Insight into the proteome of Arion vulgaris.</title>
        <authorList>
            <person name="Aradska J."/>
            <person name="Bulat T."/>
            <person name="Smidak R."/>
            <person name="Sarate P."/>
            <person name="Gangsoo J."/>
            <person name="Sialana F."/>
            <person name="Bilban M."/>
            <person name="Lubec G."/>
        </authorList>
    </citation>
    <scope>NUCLEOTIDE SEQUENCE</scope>
    <source>
        <tissue evidence="2">Skin</tissue>
    </source>
</reference>
<evidence type="ECO:0000256" key="1">
    <source>
        <dbReference type="SAM" id="MobiDB-lite"/>
    </source>
</evidence>
<feature type="non-terminal residue" evidence="2">
    <location>
        <position position="1"/>
    </location>
</feature>
<sequence length="81" mass="8762">VGVNDTAAVGYRAVQNGFRSNEPALQPNYQNISFISDVRASSGPTSQFSSLSQSDSFDNPALKTQIKPAMPILKTKSRDRS</sequence>
<proteinExistence type="predicted"/>
<feature type="region of interest" description="Disordered" evidence="1">
    <location>
        <begin position="40"/>
        <end position="61"/>
    </location>
</feature>
<accession>A0A0B6ZBV7</accession>
<dbReference type="EMBL" id="HACG01019068">
    <property type="protein sequence ID" value="CEK65933.1"/>
    <property type="molecule type" value="Transcribed_RNA"/>
</dbReference>